<dbReference type="Proteomes" id="UP001500547">
    <property type="component" value="Unassembled WGS sequence"/>
</dbReference>
<evidence type="ECO:0000313" key="2">
    <source>
        <dbReference type="Proteomes" id="UP001500547"/>
    </source>
</evidence>
<dbReference type="InterPro" id="IPR021390">
    <property type="entry name" value="DUF3025"/>
</dbReference>
<keyword evidence="2" id="KW-1185">Reference proteome</keyword>
<evidence type="ECO:0000313" key="1">
    <source>
        <dbReference type="EMBL" id="GAA5166814.1"/>
    </source>
</evidence>
<dbReference type="RefSeq" id="WP_345533258.1">
    <property type="nucleotide sequence ID" value="NZ_BAABLD010000008.1"/>
</dbReference>
<reference evidence="2" key="1">
    <citation type="journal article" date="2019" name="Int. J. Syst. Evol. Microbiol.">
        <title>The Global Catalogue of Microorganisms (GCM) 10K type strain sequencing project: providing services to taxonomists for standard genome sequencing and annotation.</title>
        <authorList>
            <consortium name="The Broad Institute Genomics Platform"/>
            <consortium name="The Broad Institute Genome Sequencing Center for Infectious Disease"/>
            <person name="Wu L."/>
            <person name="Ma J."/>
        </authorList>
    </citation>
    <scope>NUCLEOTIDE SEQUENCE [LARGE SCALE GENOMIC DNA]</scope>
    <source>
        <strain evidence="2">JCM 18715</strain>
    </source>
</reference>
<dbReference type="Pfam" id="PF11227">
    <property type="entry name" value="DUF3025"/>
    <property type="match status" value="1"/>
</dbReference>
<comment type="caution">
    <text evidence="1">The sequence shown here is derived from an EMBL/GenBank/DDBJ whole genome shotgun (WGS) entry which is preliminary data.</text>
</comment>
<evidence type="ECO:0008006" key="3">
    <source>
        <dbReference type="Google" id="ProtNLM"/>
    </source>
</evidence>
<protein>
    <recommendedName>
        <fullName evidence="3">DUF3025 domain-containing protein</fullName>
    </recommendedName>
</protein>
<sequence length="268" mass="29750">MQVSLDWSAPWFGSIVDTASAVLAHADWLAALNVTHHTPSLTNHRGKPLRFVAQSALPADTSYEAFISDTGCVPTRNNLHDFFNALVWLSFPRIKAQLNALQAAQIAQEGIGPSRGRTRDTVTLFDENAAILAVRQGSEGQALVEALRAHQWQRVFLDLRSHFGTHAEAWIFGHALMEKLVNPYKSITAHTWVLSVPDAFFTLPQASRRAWLDEVIAGTLQSRDAASLTPACFTPLPVLGIPGWWQGQDAEFYADTQIFRPRRAARTR</sequence>
<name>A0ABP9QTD0_9RHOO</name>
<gene>
    <name evidence="1" type="ORF">GCM10025770_24460</name>
</gene>
<proteinExistence type="predicted"/>
<dbReference type="EMBL" id="BAABLD010000008">
    <property type="protein sequence ID" value="GAA5166814.1"/>
    <property type="molecule type" value="Genomic_DNA"/>
</dbReference>
<accession>A0ABP9QTD0</accession>
<organism evidence="1 2">
    <name type="scientific">Viridibacterium curvum</name>
    <dbReference type="NCBI Taxonomy" id="1101404"/>
    <lineage>
        <taxon>Bacteria</taxon>
        <taxon>Pseudomonadati</taxon>
        <taxon>Pseudomonadota</taxon>
        <taxon>Betaproteobacteria</taxon>
        <taxon>Rhodocyclales</taxon>
        <taxon>Rhodocyclaceae</taxon>
        <taxon>Viridibacterium</taxon>
    </lineage>
</organism>